<organism evidence="1 2">
    <name type="scientific">Corynebacterium vitaeruminis DSM 20294</name>
    <dbReference type="NCBI Taxonomy" id="1224164"/>
    <lineage>
        <taxon>Bacteria</taxon>
        <taxon>Bacillati</taxon>
        <taxon>Actinomycetota</taxon>
        <taxon>Actinomycetes</taxon>
        <taxon>Mycobacteriales</taxon>
        <taxon>Corynebacteriaceae</taxon>
        <taxon>Corynebacterium</taxon>
    </lineage>
</organism>
<dbReference type="KEGG" id="cvt:B843_05770"/>
<dbReference type="SUPFAM" id="SSF46785">
    <property type="entry name" value="Winged helix' DNA-binding domain"/>
    <property type="match status" value="1"/>
</dbReference>
<dbReference type="RefSeq" id="WP_025252572.1">
    <property type="nucleotide sequence ID" value="NZ_CP004353.1"/>
</dbReference>
<dbReference type="InterPro" id="IPR036390">
    <property type="entry name" value="WH_DNA-bd_sf"/>
</dbReference>
<protein>
    <recommendedName>
        <fullName evidence="3">Transcriptional regulator</fullName>
    </recommendedName>
</protein>
<evidence type="ECO:0000313" key="1">
    <source>
        <dbReference type="EMBL" id="AHI22539.1"/>
    </source>
</evidence>
<evidence type="ECO:0008006" key="3">
    <source>
        <dbReference type="Google" id="ProtNLM"/>
    </source>
</evidence>
<dbReference type="Gene3D" id="1.10.10.10">
    <property type="entry name" value="Winged helix-like DNA-binding domain superfamily/Winged helix DNA-binding domain"/>
    <property type="match status" value="1"/>
</dbReference>
<sequence length="239" mass="25706">MSKKVAPRPATELFPESLNLSPKQRQVLDTLGTFSHGAKVGDVAKALGMHINTARGHLDELVDRDAVVAVPTAATGRGRPSLIYSVRIPDNRAVAREYLTLIEVFAAQLADQDSAEAKETALAVGRMWGTRMKQEGYSARDMQSAVTNLFQHLRQMGFDPTVDQATEEAGEVNVTMHSCPFVLANHKPSMFLCMIHQGMLNEFVGDDSVNLKLKPFDAPGCCTIAVTGVAAADAVPAAS</sequence>
<proteinExistence type="predicted"/>
<dbReference type="AlphaFoldDB" id="W5Y0T7"/>
<dbReference type="PATRIC" id="fig|1224164.3.peg.1155"/>
<dbReference type="eggNOG" id="COG2345">
    <property type="taxonomic scope" value="Bacteria"/>
</dbReference>
<dbReference type="InterPro" id="IPR036388">
    <property type="entry name" value="WH-like_DNA-bd_sf"/>
</dbReference>
<dbReference type="EMBL" id="CP004353">
    <property type="protein sequence ID" value="AHI22539.1"/>
    <property type="molecule type" value="Genomic_DNA"/>
</dbReference>
<dbReference type="HOGENOM" id="CLU_078469_1_0_11"/>
<gene>
    <name evidence="1" type="ORF">B843_05770</name>
</gene>
<keyword evidence="2" id="KW-1185">Reference proteome</keyword>
<reference evidence="1 2" key="1">
    <citation type="submission" date="2013-02" db="EMBL/GenBank/DDBJ databases">
        <title>The complete genome sequence of Corynebacterium vitaeruminis DSM 20294.</title>
        <authorList>
            <person name="Ruckert C."/>
            <person name="Albersmeier A."/>
            <person name="Kalinowski J."/>
        </authorList>
    </citation>
    <scope>NUCLEOTIDE SEQUENCE [LARGE SCALE GENOMIC DNA]</scope>
    <source>
        <strain evidence="2">ATCC 10234</strain>
    </source>
</reference>
<evidence type="ECO:0000313" key="2">
    <source>
        <dbReference type="Proteomes" id="UP000019222"/>
    </source>
</evidence>
<accession>W5Y0T7</accession>
<name>W5Y0T7_9CORY</name>
<dbReference type="STRING" id="1224164.B843_05770"/>
<dbReference type="Proteomes" id="UP000019222">
    <property type="component" value="Chromosome"/>
</dbReference>